<dbReference type="EMBL" id="AKRT01000386">
    <property type="protein sequence ID" value="EIR15646.1"/>
    <property type="molecule type" value="Genomic_DNA"/>
</dbReference>
<proteinExistence type="predicted"/>
<evidence type="ECO:0000313" key="2">
    <source>
        <dbReference type="Proteomes" id="UP000003231"/>
    </source>
</evidence>
<evidence type="ECO:0000313" key="1">
    <source>
        <dbReference type="EMBL" id="EIR15646.1"/>
    </source>
</evidence>
<reference evidence="1 2" key="1">
    <citation type="submission" date="2012-05" db="EMBL/GenBank/DDBJ databases">
        <title>Genome sequence of Yersinia Pestis PY-08.</title>
        <authorList>
            <person name="Santana-Cruz I."/>
            <person name="Sengamalay N."/>
            <person name="McCracken C."/>
            <person name="Daugherty S.C."/>
            <person name="Maroo A."/>
            <person name="Vara P.G."/>
            <person name="Tallon L.J."/>
            <person name="Sadzewicz L."/>
            <person name="Vinetz J.M."/>
            <person name="Cespedes Zambrano M.J."/>
            <person name="Fraser-Liggett C.M."/>
            <person name="Tettelin H."/>
        </authorList>
    </citation>
    <scope>NUCLEOTIDE SEQUENCE [LARGE SCALE GENOMIC DNA]</scope>
    <source>
        <strain evidence="1 2">PY-08</strain>
    </source>
</reference>
<protein>
    <submittedName>
        <fullName evidence="1">Uncharacterized protein</fullName>
    </submittedName>
</protein>
<comment type="caution">
    <text evidence="1">The sequence shown here is derived from an EMBL/GenBank/DDBJ whole genome shotgun (WGS) entry which is preliminary data.</text>
</comment>
<dbReference type="Proteomes" id="UP000003231">
    <property type="component" value="Unassembled WGS sequence"/>
</dbReference>
<accession>A0AB72ZGK4</accession>
<organism evidence="1 2">
    <name type="scientific">Yersinia pestis PY-08</name>
    <dbReference type="NCBI Taxonomy" id="992134"/>
    <lineage>
        <taxon>Bacteria</taxon>
        <taxon>Pseudomonadati</taxon>
        <taxon>Pseudomonadota</taxon>
        <taxon>Gammaproteobacteria</taxon>
        <taxon>Enterobacterales</taxon>
        <taxon>Yersiniaceae</taxon>
        <taxon>Yersinia</taxon>
    </lineage>
</organism>
<name>A0AB72ZGK4_YERPE</name>
<gene>
    <name evidence="1" type="ORF">YPPY08_3483</name>
</gene>
<dbReference type="AlphaFoldDB" id="A0AB72ZGK4"/>
<sequence>MVYLHEMDLLKYSYHRSLFPTGNDGTSSNGFPRGMYNHSM</sequence>